<evidence type="ECO:0000256" key="5">
    <source>
        <dbReference type="ARBA" id="ARBA00023136"/>
    </source>
</evidence>
<dbReference type="PANTHER" id="PTHR33406">
    <property type="entry name" value="MEMBRANE PROTEIN MJ1562-RELATED"/>
    <property type="match status" value="1"/>
</dbReference>
<keyword evidence="4 6" id="KW-1133">Transmembrane helix</keyword>
<accession>A0A268A6A1</accession>
<keyword evidence="3 6" id="KW-0812">Transmembrane</keyword>
<dbReference type="GO" id="GO:0005886">
    <property type="term" value="C:plasma membrane"/>
    <property type="evidence" value="ECO:0007669"/>
    <property type="project" value="UniProtKB-SubCell"/>
</dbReference>
<organism evidence="8 9">
    <name type="scientific">Terribacillus saccharophilus</name>
    <dbReference type="NCBI Taxonomy" id="361277"/>
    <lineage>
        <taxon>Bacteria</taxon>
        <taxon>Bacillati</taxon>
        <taxon>Bacillota</taxon>
        <taxon>Bacilli</taxon>
        <taxon>Bacillales</taxon>
        <taxon>Bacillaceae</taxon>
        <taxon>Terribacillus</taxon>
    </lineage>
</organism>
<feature type="non-terminal residue" evidence="8">
    <location>
        <position position="66"/>
    </location>
</feature>
<comment type="subcellular location">
    <subcellularLocation>
        <location evidence="1">Cell membrane</location>
        <topology evidence="1">Multi-pass membrane protein</topology>
    </subcellularLocation>
</comment>
<evidence type="ECO:0000256" key="3">
    <source>
        <dbReference type="ARBA" id="ARBA00022692"/>
    </source>
</evidence>
<dbReference type="Proteomes" id="UP000216013">
    <property type="component" value="Unassembled WGS sequence"/>
</dbReference>
<name>A0A268A6A1_9BACI</name>
<dbReference type="InterPro" id="IPR050545">
    <property type="entry name" value="Mycobact_MmpL"/>
</dbReference>
<proteinExistence type="predicted"/>
<evidence type="ECO:0000256" key="4">
    <source>
        <dbReference type="ARBA" id="ARBA00022989"/>
    </source>
</evidence>
<keyword evidence="5 6" id="KW-0472">Membrane</keyword>
<protein>
    <recommendedName>
        <fullName evidence="7">Membrane transport protein MMPL domain-containing protein</fullName>
    </recommendedName>
</protein>
<evidence type="ECO:0000256" key="1">
    <source>
        <dbReference type="ARBA" id="ARBA00004651"/>
    </source>
</evidence>
<dbReference type="PANTHER" id="PTHR33406:SF13">
    <property type="entry name" value="MEMBRANE PROTEIN YDFJ"/>
    <property type="match status" value="1"/>
</dbReference>
<sequence>MFDITSFSLSLSVMIGLAVGIDYALFIFSKHRQQVRDGIEINESIARANGTAGGAVIFAGLTVIVA</sequence>
<dbReference type="InterPro" id="IPR004869">
    <property type="entry name" value="MMPL_dom"/>
</dbReference>
<dbReference type="SUPFAM" id="SSF82866">
    <property type="entry name" value="Multidrug efflux transporter AcrB transmembrane domain"/>
    <property type="match status" value="1"/>
</dbReference>
<comment type="caution">
    <text evidence="8">The sequence shown here is derived from an EMBL/GenBank/DDBJ whole genome shotgun (WGS) entry which is preliminary data.</text>
</comment>
<evidence type="ECO:0000256" key="6">
    <source>
        <dbReference type="SAM" id="Phobius"/>
    </source>
</evidence>
<dbReference type="EMBL" id="NPBV01000059">
    <property type="protein sequence ID" value="PAD19654.1"/>
    <property type="molecule type" value="Genomic_DNA"/>
</dbReference>
<evidence type="ECO:0000313" key="9">
    <source>
        <dbReference type="Proteomes" id="UP000216013"/>
    </source>
</evidence>
<gene>
    <name evidence="8" type="ORF">CHH64_18075</name>
</gene>
<evidence type="ECO:0000259" key="7">
    <source>
        <dbReference type="Pfam" id="PF03176"/>
    </source>
</evidence>
<dbReference type="AlphaFoldDB" id="A0A268A6A1"/>
<reference evidence="8 9" key="1">
    <citation type="submission" date="2017-07" db="EMBL/GenBank/DDBJ databases">
        <title>Isolation and whole genome analysis of endospore-forming bacteria from heroin.</title>
        <authorList>
            <person name="Kalinowski J."/>
            <person name="Ahrens B."/>
            <person name="Al-Dilaimi A."/>
            <person name="Winkler A."/>
            <person name="Wibberg D."/>
            <person name="Schleenbecker U."/>
            <person name="Ruckert C."/>
            <person name="Wolfel R."/>
            <person name="Grass G."/>
        </authorList>
    </citation>
    <scope>NUCLEOTIDE SEQUENCE [LARGE SCALE GENOMIC DNA]</scope>
    <source>
        <strain evidence="8 9">7528</strain>
    </source>
</reference>
<feature type="transmembrane region" description="Helical" evidence="6">
    <location>
        <begin position="6"/>
        <end position="28"/>
    </location>
</feature>
<keyword evidence="2" id="KW-1003">Cell membrane</keyword>
<dbReference type="Gene3D" id="1.20.1640.10">
    <property type="entry name" value="Multidrug efflux transporter AcrB transmembrane domain"/>
    <property type="match status" value="1"/>
</dbReference>
<dbReference type="Pfam" id="PF03176">
    <property type="entry name" value="MMPL"/>
    <property type="match status" value="1"/>
</dbReference>
<feature type="domain" description="Membrane transport protein MMPL" evidence="7">
    <location>
        <begin position="2"/>
        <end position="66"/>
    </location>
</feature>
<evidence type="ECO:0000313" key="8">
    <source>
        <dbReference type="EMBL" id="PAD19654.1"/>
    </source>
</evidence>
<evidence type="ECO:0000256" key="2">
    <source>
        <dbReference type="ARBA" id="ARBA00022475"/>
    </source>
</evidence>